<keyword evidence="2" id="KW-1133">Transmembrane helix</keyword>
<keyword evidence="4" id="KW-1185">Reference proteome</keyword>
<dbReference type="Proteomes" id="UP000678393">
    <property type="component" value="Unassembled WGS sequence"/>
</dbReference>
<dbReference type="AlphaFoldDB" id="A0A8S3YJN5"/>
<proteinExistence type="predicted"/>
<feature type="transmembrane region" description="Helical" evidence="2">
    <location>
        <begin position="240"/>
        <end position="263"/>
    </location>
</feature>
<organism evidence="3 4">
    <name type="scientific">Candidula unifasciata</name>
    <dbReference type="NCBI Taxonomy" id="100452"/>
    <lineage>
        <taxon>Eukaryota</taxon>
        <taxon>Metazoa</taxon>
        <taxon>Spiralia</taxon>
        <taxon>Lophotrochozoa</taxon>
        <taxon>Mollusca</taxon>
        <taxon>Gastropoda</taxon>
        <taxon>Heterobranchia</taxon>
        <taxon>Euthyneura</taxon>
        <taxon>Panpulmonata</taxon>
        <taxon>Eupulmonata</taxon>
        <taxon>Stylommatophora</taxon>
        <taxon>Helicina</taxon>
        <taxon>Helicoidea</taxon>
        <taxon>Geomitridae</taxon>
        <taxon>Candidula</taxon>
    </lineage>
</organism>
<name>A0A8S3YJN5_9EUPU</name>
<feature type="region of interest" description="Disordered" evidence="1">
    <location>
        <begin position="1"/>
        <end position="44"/>
    </location>
</feature>
<sequence length="267" mass="29865">MLARTGTIIRKQRRRSSATSRTSSRRESATTPTPSICPTPSPSASYNTYNHGGNFLQYHHSSELFASSPFSTPDPSPVSLGGVKDFKFSFDVTGVKSHLTLSKVNNPKGSETENVQETDASHRREKTLKLRLTQSRRKFTIIKDGGVIYNNNVGDEKEEEDNRASESICECIFPILVKCILPLTIGFKRTRFLIIYYKPIYESTVIWAEVEDADPHYSLLGSLCEASIEAKHPCDFIHRAMFIICGTWPVTVFTLVLLALPLVMTAI</sequence>
<keyword evidence="2" id="KW-0472">Membrane</keyword>
<evidence type="ECO:0000256" key="2">
    <source>
        <dbReference type="SAM" id="Phobius"/>
    </source>
</evidence>
<reference evidence="3" key="1">
    <citation type="submission" date="2021-04" db="EMBL/GenBank/DDBJ databases">
        <authorList>
            <consortium name="Molecular Ecology Group"/>
        </authorList>
    </citation>
    <scope>NUCLEOTIDE SEQUENCE</scope>
</reference>
<dbReference type="OrthoDB" id="6157510at2759"/>
<protein>
    <submittedName>
        <fullName evidence="3">Uncharacterized protein</fullName>
    </submittedName>
</protein>
<accession>A0A8S3YJN5</accession>
<dbReference type="EMBL" id="CAJHNH020000276">
    <property type="protein sequence ID" value="CAG5116608.1"/>
    <property type="molecule type" value="Genomic_DNA"/>
</dbReference>
<gene>
    <name evidence="3" type="ORF">CUNI_LOCUS2166</name>
</gene>
<evidence type="ECO:0000313" key="3">
    <source>
        <dbReference type="EMBL" id="CAG5116608.1"/>
    </source>
</evidence>
<feature type="non-terminal residue" evidence="3">
    <location>
        <position position="267"/>
    </location>
</feature>
<evidence type="ECO:0000313" key="4">
    <source>
        <dbReference type="Proteomes" id="UP000678393"/>
    </source>
</evidence>
<comment type="caution">
    <text evidence="3">The sequence shown here is derived from an EMBL/GenBank/DDBJ whole genome shotgun (WGS) entry which is preliminary data.</text>
</comment>
<evidence type="ECO:0000256" key="1">
    <source>
        <dbReference type="SAM" id="MobiDB-lite"/>
    </source>
</evidence>
<feature type="non-terminal residue" evidence="3">
    <location>
        <position position="1"/>
    </location>
</feature>
<keyword evidence="2" id="KW-0812">Transmembrane</keyword>